<dbReference type="GO" id="GO:0044183">
    <property type="term" value="F:protein folding chaperone"/>
    <property type="evidence" value="ECO:0007669"/>
    <property type="project" value="InterPro"/>
</dbReference>
<dbReference type="PANTHER" id="PTHR33791:SF12">
    <property type="entry name" value="CHAPERONIN-LIKE RBCX PROTEIN 1, CHLOROPLASTIC"/>
    <property type="match status" value="1"/>
</dbReference>
<reference evidence="1" key="1">
    <citation type="submission" date="2015-06" db="UniProtKB">
        <authorList>
            <consortium name="EnsemblPlants"/>
        </authorList>
    </citation>
    <scope>IDENTIFICATION</scope>
</reference>
<dbReference type="AlphaFoldDB" id="N1QYF6"/>
<name>N1QYF6_AEGTA</name>
<dbReference type="Pfam" id="PF02341">
    <property type="entry name" value="RbcX"/>
    <property type="match status" value="1"/>
</dbReference>
<dbReference type="GO" id="GO:0110102">
    <property type="term" value="P:ribulose bisphosphate carboxylase complex assembly"/>
    <property type="evidence" value="ECO:0007669"/>
    <property type="project" value="InterPro"/>
</dbReference>
<protein>
    <submittedName>
        <fullName evidence="1">Uncharacterized protein</fullName>
    </submittedName>
</protein>
<proteinExistence type="predicted"/>
<accession>N1QYF6</accession>
<evidence type="ECO:0000313" key="1">
    <source>
        <dbReference type="EnsemblPlants" id="EMT13723"/>
    </source>
</evidence>
<dbReference type="EnsemblPlants" id="EMT13723">
    <property type="protein sequence ID" value="EMT13723"/>
    <property type="gene ID" value="F775_27394"/>
</dbReference>
<dbReference type="InterPro" id="IPR038052">
    <property type="entry name" value="Chaperonin_RbcX_sf"/>
</dbReference>
<organism evidence="1">
    <name type="scientific">Aegilops tauschii</name>
    <name type="common">Tausch's goatgrass</name>
    <name type="synonym">Aegilops squarrosa</name>
    <dbReference type="NCBI Taxonomy" id="37682"/>
    <lineage>
        <taxon>Eukaryota</taxon>
        <taxon>Viridiplantae</taxon>
        <taxon>Streptophyta</taxon>
        <taxon>Embryophyta</taxon>
        <taxon>Tracheophyta</taxon>
        <taxon>Spermatophyta</taxon>
        <taxon>Magnoliopsida</taxon>
        <taxon>Liliopsida</taxon>
        <taxon>Poales</taxon>
        <taxon>Poaceae</taxon>
        <taxon>BOP clade</taxon>
        <taxon>Pooideae</taxon>
        <taxon>Triticodae</taxon>
        <taxon>Triticeae</taxon>
        <taxon>Triticinae</taxon>
        <taxon>Aegilops</taxon>
    </lineage>
</organism>
<dbReference type="PANTHER" id="PTHR33791">
    <property type="entry name" value="CHAPERONIN-LIKE RBCX PROTEIN 1, CHLOROPLASTIC"/>
    <property type="match status" value="1"/>
</dbReference>
<dbReference type="Gene3D" id="1.10.1200.210">
    <property type="entry name" value="Chaperonin-like RbcX"/>
    <property type="match status" value="1"/>
</dbReference>
<dbReference type="InterPro" id="IPR003435">
    <property type="entry name" value="Chaperonin_RcbX"/>
</dbReference>
<sequence>MVSSRCAVLPHPAGVAPRRRQHLPAQAFWGTERRRRRRLVSFEAPPRCHKMYVPGFGEGSPEKKAAISLLNFFNYLAVRIVLAQLESYNREAYVELKEFTSRNSVNDADSFCKNLIRESPRHKALVLDKFTDTSLPLFHHGDSYEDFGGKHLEQFRNGNLLNFGLAQGLLMHLRPQVRSAYMKNDFEWDNLKKLSFKMVDEANIKLMRDYVLETSHIEDDE</sequence>
<dbReference type="SUPFAM" id="SSF158615">
    <property type="entry name" value="RbcX-like"/>
    <property type="match status" value="2"/>
</dbReference>